<proteinExistence type="predicted"/>
<name>F6B3Y9_DESCC</name>
<dbReference type="SUPFAM" id="SSF102198">
    <property type="entry name" value="Putative cyclase"/>
    <property type="match status" value="1"/>
</dbReference>
<keyword evidence="2" id="KW-1185">Reference proteome</keyword>
<dbReference type="InterPro" id="IPR037175">
    <property type="entry name" value="KFase_sf"/>
</dbReference>
<dbReference type="EMBL" id="CP002736">
    <property type="protein sequence ID" value="AEF92954.1"/>
    <property type="molecule type" value="Genomic_DNA"/>
</dbReference>
<dbReference type="PANTHER" id="PTHR31118:SF12">
    <property type="entry name" value="CYCLASE-LIKE PROTEIN 2"/>
    <property type="match status" value="1"/>
</dbReference>
<dbReference type="KEGG" id="dca:Desca_0049"/>
<dbReference type="Pfam" id="PF04199">
    <property type="entry name" value="Cyclase"/>
    <property type="match status" value="1"/>
</dbReference>
<dbReference type="AlphaFoldDB" id="F6B3Y9"/>
<dbReference type="InterPro" id="IPR007325">
    <property type="entry name" value="KFase/CYL"/>
</dbReference>
<dbReference type="HOGENOM" id="CLU_030671_3_0_9"/>
<accession>F6B3Y9</accession>
<organism evidence="1 2">
    <name type="scientific">Desulfotomaculum nigrificans (strain DSM 14880 / VKM B-2319 / CO-1-SRB)</name>
    <name type="common">Desulfotomaculum carboxydivorans</name>
    <dbReference type="NCBI Taxonomy" id="868595"/>
    <lineage>
        <taxon>Bacteria</taxon>
        <taxon>Bacillati</taxon>
        <taxon>Bacillota</taxon>
        <taxon>Clostridia</taxon>
        <taxon>Eubacteriales</taxon>
        <taxon>Desulfotomaculaceae</taxon>
        <taxon>Desulfotomaculum</taxon>
    </lineage>
</organism>
<evidence type="ECO:0000313" key="2">
    <source>
        <dbReference type="Proteomes" id="UP000009226"/>
    </source>
</evidence>
<dbReference type="eggNOG" id="COG1878">
    <property type="taxonomic scope" value="Bacteria"/>
</dbReference>
<dbReference type="RefSeq" id="WP_013809392.1">
    <property type="nucleotide sequence ID" value="NC_015565.1"/>
</dbReference>
<dbReference type="GO" id="GO:0004061">
    <property type="term" value="F:arylformamidase activity"/>
    <property type="evidence" value="ECO:0007669"/>
    <property type="project" value="InterPro"/>
</dbReference>
<gene>
    <name evidence="1" type="ordered locus">Desca_0049</name>
</gene>
<sequence>MKIIDLTHPITPTMPVYPGSEQPGLVPACTIEKDGFRETKLTMYSHTGTHMDSPAHLFKQGKTLDAFTPEYFYGPAMILDVSAKTGEIGVAELVSYQEVLARVNFLLLYTGWHNFWGGEKYFAGFPVLSPEAARWLTKFPLKAVGVDAISIDQVTPTGTLPIHQTLLANDILIVENLTNLNRLAGKKFIFCCLPLNIYQADGAPVRAIAIINE</sequence>
<dbReference type="STRING" id="868595.Desca_0049"/>
<evidence type="ECO:0000313" key="1">
    <source>
        <dbReference type="EMBL" id="AEF92954.1"/>
    </source>
</evidence>
<dbReference type="Proteomes" id="UP000009226">
    <property type="component" value="Chromosome"/>
</dbReference>
<dbReference type="PANTHER" id="PTHR31118">
    <property type="entry name" value="CYCLASE-LIKE PROTEIN 2"/>
    <property type="match status" value="1"/>
</dbReference>
<protein>
    <submittedName>
        <fullName evidence="1">Cyclase family protein</fullName>
    </submittedName>
</protein>
<dbReference type="GO" id="GO:0019441">
    <property type="term" value="P:L-tryptophan catabolic process to kynurenine"/>
    <property type="evidence" value="ECO:0007669"/>
    <property type="project" value="InterPro"/>
</dbReference>
<dbReference type="Gene3D" id="3.50.30.50">
    <property type="entry name" value="Putative cyclase"/>
    <property type="match status" value="1"/>
</dbReference>
<reference evidence="1 2" key="1">
    <citation type="submission" date="2011-05" db="EMBL/GenBank/DDBJ databases">
        <title>Complete sequence of Desulfotomaculum carboxydivorans CO-1-SRB.</title>
        <authorList>
            <consortium name="US DOE Joint Genome Institute"/>
            <person name="Lucas S."/>
            <person name="Han J."/>
            <person name="Lapidus A."/>
            <person name="Cheng J.-F."/>
            <person name="Goodwin L."/>
            <person name="Pitluck S."/>
            <person name="Peters L."/>
            <person name="Mikhailova N."/>
            <person name="Lu M."/>
            <person name="Han C."/>
            <person name="Tapia R."/>
            <person name="Land M."/>
            <person name="Hauser L."/>
            <person name="Kyrpides N."/>
            <person name="Ivanova N."/>
            <person name="Pagani I."/>
            <person name="Stams A."/>
            <person name="Plugge C."/>
            <person name="Muyzer G."/>
            <person name="Kuever J."/>
            <person name="Parshina S."/>
            <person name="Ivanova A."/>
            <person name="Nazina T."/>
            <person name="Woyke T."/>
        </authorList>
    </citation>
    <scope>NUCLEOTIDE SEQUENCE [LARGE SCALE GENOMIC DNA]</scope>
    <source>
        <strain evidence="2">DSM 14880 / VKM B-2319 / CO-1-SRB</strain>
    </source>
</reference>